<dbReference type="InterPro" id="IPR009422">
    <property type="entry name" value="Gemin6"/>
</dbReference>
<evidence type="ECO:0000313" key="2">
    <source>
        <dbReference type="EMBL" id="CAK1547073.1"/>
    </source>
</evidence>
<dbReference type="InterPro" id="IPR047574">
    <property type="entry name" value="AD"/>
</dbReference>
<dbReference type="Proteomes" id="UP001497472">
    <property type="component" value="Unassembled WGS sequence"/>
</dbReference>
<comment type="caution">
    <text evidence="2">The sequence shown here is derived from an EMBL/GenBank/DDBJ whole genome shotgun (WGS) entry which is preliminary data.</text>
</comment>
<evidence type="ECO:0000313" key="3">
    <source>
        <dbReference type="Proteomes" id="UP001497472"/>
    </source>
</evidence>
<dbReference type="AlphaFoldDB" id="A0AAV1JCM5"/>
<dbReference type="GO" id="GO:0000387">
    <property type="term" value="P:spliceosomal snRNP assembly"/>
    <property type="evidence" value="ECO:0007669"/>
    <property type="project" value="TreeGrafter"/>
</dbReference>
<dbReference type="PANTHER" id="PTHR14710">
    <property type="entry name" value="GEM-ASSOCIATED PROTEIN 6"/>
    <property type="match status" value="1"/>
</dbReference>
<accession>A0AAV1JCM5</accession>
<dbReference type="Gene3D" id="2.30.30.100">
    <property type="match status" value="1"/>
</dbReference>
<dbReference type="InterPro" id="IPR010920">
    <property type="entry name" value="LSM_dom_sf"/>
</dbReference>
<feature type="domain" description="AD" evidence="1">
    <location>
        <begin position="72"/>
        <end position="162"/>
    </location>
</feature>
<dbReference type="SUPFAM" id="SSF50182">
    <property type="entry name" value="Sm-like ribonucleoproteins"/>
    <property type="match status" value="1"/>
</dbReference>
<sequence length="162" mass="18311">MDDLNSASSDFNTLKEDPVFLSSLLFKYVKVEILKNVVYSGYLESIDPLHYSIVLNVLQKEDKRKVLIPGHAILNVTVQEEIPDLVLDTTAEQNIAEDILKKKQKTILWLEKNLLPVSESGENIIVGNAKILPPYSEHDICIINPMVVSQLRKTIVQMPNDI</sequence>
<organism evidence="2 3">
    <name type="scientific">Leptosia nina</name>
    <dbReference type="NCBI Taxonomy" id="320188"/>
    <lineage>
        <taxon>Eukaryota</taxon>
        <taxon>Metazoa</taxon>
        <taxon>Ecdysozoa</taxon>
        <taxon>Arthropoda</taxon>
        <taxon>Hexapoda</taxon>
        <taxon>Insecta</taxon>
        <taxon>Pterygota</taxon>
        <taxon>Neoptera</taxon>
        <taxon>Endopterygota</taxon>
        <taxon>Lepidoptera</taxon>
        <taxon>Glossata</taxon>
        <taxon>Ditrysia</taxon>
        <taxon>Papilionoidea</taxon>
        <taxon>Pieridae</taxon>
        <taxon>Pierinae</taxon>
        <taxon>Leptosia</taxon>
    </lineage>
</organism>
<evidence type="ECO:0000259" key="1">
    <source>
        <dbReference type="PROSITE" id="PS52001"/>
    </source>
</evidence>
<reference evidence="2 3" key="1">
    <citation type="submission" date="2023-11" db="EMBL/GenBank/DDBJ databases">
        <authorList>
            <person name="Okamura Y."/>
        </authorList>
    </citation>
    <scope>NUCLEOTIDE SEQUENCE [LARGE SCALE GENOMIC DNA]</scope>
</reference>
<keyword evidence="3" id="KW-1185">Reference proteome</keyword>
<dbReference type="GO" id="GO:0032797">
    <property type="term" value="C:SMN complex"/>
    <property type="evidence" value="ECO:0007669"/>
    <property type="project" value="TreeGrafter"/>
</dbReference>
<gene>
    <name evidence="2" type="ORF">LNINA_LOCUS6571</name>
</gene>
<dbReference type="EMBL" id="CAVLEF010000009">
    <property type="protein sequence ID" value="CAK1547073.1"/>
    <property type="molecule type" value="Genomic_DNA"/>
</dbReference>
<protein>
    <recommendedName>
        <fullName evidence="1">AD domain-containing protein</fullName>
    </recommendedName>
</protein>
<name>A0AAV1JCM5_9NEOP</name>
<dbReference type="PANTHER" id="PTHR14710:SF2">
    <property type="entry name" value="GEM-ASSOCIATED PROTEIN 6"/>
    <property type="match status" value="1"/>
</dbReference>
<dbReference type="GO" id="GO:0000245">
    <property type="term" value="P:spliceosomal complex assembly"/>
    <property type="evidence" value="ECO:0007669"/>
    <property type="project" value="InterPro"/>
</dbReference>
<dbReference type="GO" id="GO:0005634">
    <property type="term" value="C:nucleus"/>
    <property type="evidence" value="ECO:0007669"/>
    <property type="project" value="InterPro"/>
</dbReference>
<dbReference type="PROSITE" id="PS52001">
    <property type="entry name" value="AD"/>
    <property type="match status" value="1"/>
</dbReference>
<proteinExistence type="predicted"/>